<keyword evidence="6" id="KW-0408">Iron</keyword>
<accession>H6SPT2</accession>
<keyword evidence="9 11" id="KW-0472">Membrane</keyword>
<evidence type="ECO:0000259" key="15">
    <source>
        <dbReference type="Pfam" id="PF07715"/>
    </source>
</evidence>
<dbReference type="InterPro" id="IPR000531">
    <property type="entry name" value="Beta-barrel_TonB"/>
</dbReference>
<dbReference type="Proteomes" id="UP000033220">
    <property type="component" value="Chromosome DSM 122"/>
</dbReference>
<keyword evidence="2 11" id="KW-0813">Transport</keyword>
<keyword evidence="17" id="KW-1185">Reference proteome</keyword>
<reference evidence="16 17" key="1">
    <citation type="submission" date="2012-02" db="EMBL/GenBank/DDBJ databases">
        <title>Shotgun genome sequence of Phaeospirillum photometricum DSM 122.</title>
        <authorList>
            <person name="Duquesne K."/>
            <person name="Sturgis J."/>
        </authorList>
    </citation>
    <scope>NUCLEOTIDE SEQUENCE [LARGE SCALE GENOMIC DNA]</scope>
    <source>
        <strain evidence="17">DSM122</strain>
    </source>
</reference>
<dbReference type="KEGG" id="rpm:RSPPHO_00576"/>
<evidence type="ECO:0000256" key="4">
    <source>
        <dbReference type="ARBA" id="ARBA00022496"/>
    </source>
</evidence>
<evidence type="ECO:0000259" key="14">
    <source>
        <dbReference type="Pfam" id="PF00593"/>
    </source>
</evidence>
<keyword evidence="3 11" id="KW-1134">Transmembrane beta strand</keyword>
<dbReference type="AlphaFoldDB" id="H6SPT2"/>
<evidence type="ECO:0000256" key="7">
    <source>
        <dbReference type="ARBA" id="ARBA00023065"/>
    </source>
</evidence>
<dbReference type="GO" id="GO:0009279">
    <property type="term" value="C:cell outer membrane"/>
    <property type="evidence" value="ECO:0007669"/>
    <property type="project" value="UniProtKB-SubCell"/>
</dbReference>
<dbReference type="EMBL" id="HE663493">
    <property type="protein sequence ID" value="CCG07202.1"/>
    <property type="molecule type" value="Genomic_DNA"/>
</dbReference>
<evidence type="ECO:0000256" key="3">
    <source>
        <dbReference type="ARBA" id="ARBA00022452"/>
    </source>
</evidence>
<evidence type="ECO:0000256" key="8">
    <source>
        <dbReference type="ARBA" id="ARBA00023077"/>
    </source>
</evidence>
<dbReference type="GO" id="GO:0006826">
    <property type="term" value="P:iron ion transport"/>
    <property type="evidence" value="ECO:0007669"/>
    <property type="project" value="UniProtKB-KW"/>
</dbReference>
<evidence type="ECO:0000256" key="2">
    <source>
        <dbReference type="ARBA" id="ARBA00022448"/>
    </source>
</evidence>
<feature type="domain" description="TonB-dependent receptor plug" evidence="15">
    <location>
        <begin position="53"/>
        <end position="163"/>
    </location>
</feature>
<evidence type="ECO:0000313" key="17">
    <source>
        <dbReference type="Proteomes" id="UP000033220"/>
    </source>
</evidence>
<evidence type="ECO:0000256" key="11">
    <source>
        <dbReference type="PROSITE-ProRule" id="PRU01360"/>
    </source>
</evidence>
<evidence type="ECO:0000256" key="10">
    <source>
        <dbReference type="ARBA" id="ARBA00023237"/>
    </source>
</evidence>
<dbReference type="InterPro" id="IPR039426">
    <property type="entry name" value="TonB-dep_rcpt-like"/>
</dbReference>
<comment type="subcellular location">
    <subcellularLocation>
        <location evidence="1 11">Cell outer membrane</location>
        <topology evidence="1 11">Multi-pass membrane protein</topology>
    </subcellularLocation>
</comment>
<keyword evidence="5 11" id="KW-0812">Transmembrane</keyword>
<proteinExistence type="inferred from homology"/>
<name>H6SPT2_PARPM</name>
<organism evidence="16 17">
    <name type="scientific">Pararhodospirillum photometricum DSM 122</name>
    <dbReference type="NCBI Taxonomy" id="1150469"/>
    <lineage>
        <taxon>Bacteria</taxon>
        <taxon>Pseudomonadati</taxon>
        <taxon>Pseudomonadota</taxon>
        <taxon>Alphaproteobacteria</taxon>
        <taxon>Rhodospirillales</taxon>
        <taxon>Rhodospirillaceae</taxon>
        <taxon>Pararhodospirillum</taxon>
    </lineage>
</organism>
<keyword evidence="16" id="KW-0675">Receptor</keyword>
<dbReference type="PANTHER" id="PTHR32552:SF81">
    <property type="entry name" value="TONB-DEPENDENT OUTER MEMBRANE RECEPTOR"/>
    <property type="match status" value="1"/>
</dbReference>
<dbReference type="OrthoDB" id="7413795at2"/>
<dbReference type="PANTHER" id="PTHR32552">
    <property type="entry name" value="FERRICHROME IRON RECEPTOR-RELATED"/>
    <property type="match status" value="1"/>
</dbReference>
<feature type="domain" description="TonB-dependent receptor-like beta-barrel" evidence="14">
    <location>
        <begin position="245"/>
        <end position="671"/>
    </location>
</feature>
<keyword evidence="13" id="KW-0732">Signal</keyword>
<evidence type="ECO:0000256" key="12">
    <source>
        <dbReference type="RuleBase" id="RU003357"/>
    </source>
</evidence>
<dbReference type="Pfam" id="PF00593">
    <property type="entry name" value="TonB_dep_Rec_b-barrel"/>
    <property type="match status" value="1"/>
</dbReference>
<dbReference type="SUPFAM" id="SSF56935">
    <property type="entry name" value="Porins"/>
    <property type="match status" value="1"/>
</dbReference>
<keyword evidence="8 12" id="KW-0798">TonB box</keyword>
<keyword evidence="4" id="KW-0410">Iron transport</keyword>
<gene>
    <name evidence="16" type="ORF">RSPPHO_00576</name>
</gene>
<evidence type="ECO:0000256" key="6">
    <source>
        <dbReference type="ARBA" id="ARBA00023004"/>
    </source>
</evidence>
<protein>
    <submittedName>
        <fullName evidence="16">TonB-dependent receptor</fullName>
    </submittedName>
</protein>
<feature type="chain" id="PRO_5003606811" evidence="13">
    <location>
        <begin position="28"/>
        <end position="706"/>
    </location>
</feature>
<dbReference type="Gene3D" id="2.40.170.20">
    <property type="entry name" value="TonB-dependent receptor, beta-barrel domain"/>
    <property type="match status" value="1"/>
</dbReference>
<dbReference type="PATRIC" id="fig|1150469.3.peg.674"/>
<dbReference type="Pfam" id="PF07715">
    <property type="entry name" value="Plug"/>
    <property type="match status" value="1"/>
</dbReference>
<comment type="similarity">
    <text evidence="11 12">Belongs to the TonB-dependent receptor family.</text>
</comment>
<evidence type="ECO:0000256" key="13">
    <source>
        <dbReference type="SAM" id="SignalP"/>
    </source>
</evidence>
<sequence length="706" mass="77224">MPLRRPLLATCSCVAFSSLTLSAVVHADETPAPEPVWELAPLEVTAQHRSEKAQDVPISLKVFEQADVEEQGLKTLSDALNRTANVWLRSDTGSIGFANITIRGLGNQGGAMAGGDQAIGVYVDDVFMGAQTAMNPLLGDVARVEVLRGPQGTLYGRNTLGGAINLHTNTPEPETEAKVEGSIGSHALYDLKAMANGALFKGRDATVSARINAVQGGQGTTVKNSLDDDVGDTDQTGARAQTRLTTETLDAVISADYLDQDGHPWALAPFADAPKRKVAYVNPFEYEVQNFGVSANARLRLGSLTLQSITAWRGSDSRLDGGDWSASDALQQGYDRRQRQLSQELRLMSPDDARWRWVSGLFFFHNKEDETNYYGHRRGGSALWGMFRNGEREVSNSTVTTNSQAAFGDVTYGLTPWLDITAGARLTHDHKSTDYTHVSQIGMAPSQTLDDEIDAFDASPKVSLILKPDQDLRFYATVSRGYKSGGFNRQFVPTTKLDFKPEHAWNYELGSKGRLFDGRLDVAGTLFYTDWKNQQVTSWHGTYNDIANVPHSRSYGAELEVEAHLTRALTLGGQFGWTEATFVDFPSPSASLSSGDGLRQPNAPRFTWGVNAQVRQPVAEGLEVTARADYTHRSTYYYDITNTLKEPGYGLLDLRAGLGGDRWTLSAFVRNATDERYRVQAISYMNEAMAIAGEGRVIGLEGSLAF</sequence>
<dbReference type="PROSITE" id="PS52016">
    <property type="entry name" value="TONB_DEPENDENT_REC_3"/>
    <property type="match status" value="1"/>
</dbReference>
<dbReference type="RefSeq" id="WP_014413842.1">
    <property type="nucleotide sequence ID" value="NC_017059.1"/>
</dbReference>
<dbReference type="HOGENOM" id="CLU_008287_15_2_5"/>
<evidence type="ECO:0000256" key="5">
    <source>
        <dbReference type="ARBA" id="ARBA00022692"/>
    </source>
</evidence>
<dbReference type="eggNOG" id="COG4771">
    <property type="taxonomic scope" value="Bacteria"/>
</dbReference>
<dbReference type="InterPro" id="IPR036942">
    <property type="entry name" value="Beta-barrel_TonB_sf"/>
</dbReference>
<dbReference type="InterPro" id="IPR012910">
    <property type="entry name" value="Plug_dom"/>
</dbReference>
<evidence type="ECO:0000256" key="1">
    <source>
        <dbReference type="ARBA" id="ARBA00004571"/>
    </source>
</evidence>
<keyword evidence="10 11" id="KW-0998">Cell outer membrane</keyword>
<evidence type="ECO:0000313" key="16">
    <source>
        <dbReference type="EMBL" id="CCG07202.1"/>
    </source>
</evidence>
<dbReference type="STRING" id="1150469.RSPPHO_00576"/>
<keyword evidence="7" id="KW-0406">Ion transport</keyword>
<feature type="signal peptide" evidence="13">
    <location>
        <begin position="1"/>
        <end position="27"/>
    </location>
</feature>
<evidence type="ECO:0000256" key="9">
    <source>
        <dbReference type="ARBA" id="ARBA00023136"/>
    </source>
</evidence>